<feature type="domain" description="RNA polymerase sigma factor 70 region 4 type 2" evidence="8">
    <location>
        <begin position="172"/>
        <end position="223"/>
    </location>
</feature>
<dbReference type="InterPro" id="IPR013249">
    <property type="entry name" value="RNA_pol_sigma70_r4_t2"/>
</dbReference>
<accession>A0A150RKQ1</accession>
<keyword evidence="2" id="KW-0805">Transcription regulation</keyword>
<dbReference type="GO" id="GO:0016987">
    <property type="term" value="F:sigma factor activity"/>
    <property type="evidence" value="ECO:0007669"/>
    <property type="project" value="UniProtKB-KW"/>
</dbReference>
<dbReference type="PANTHER" id="PTHR43133:SF8">
    <property type="entry name" value="RNA POLYMERASE SIGMA FACTOR HI_1459-RELATED"/>
    <property type="match status" value="1"/>
</dbReference>
<keyword evidence="4" id="KW-0238">DNA-binding</keyword>
<evidence type="ECO:0000313" key="9">
    <source>
        <dbReference type="EMBL" id="KYF80298.1"/>
    </source>
</evidence>
<dbReference type="InterPro" id="IPR007627">
    <property type="entry name" value="RNA_pol_sigma70_r2"/>
</dbReference>
<dbReference type="SUPFAM" id="SSF88659">
    <property type="entry name" value="Sigma3 and sigma4 domains of RNA polymerase sigma factors"/>
    <property type="match status" value="1"/>
</dbReference>
<proteinExistence type="inferred from homology"/>
<dbReference type="Gene3D" id="1.10.1740.10">
    <property type="match status" value="1"/>
</dbReference>
<evidence type="ECO:0000259" key="8">
    <source>
        <dbReference type="Pfam" id="PF08281"/>
    </source>
</evidence>
<protein>
    <submittedName>
        <fullName evidence="9">RNA polymerase subunit sigma</fullName>
    </submittedName>
</protein>
<reference evidence="9 10" key="1">
    <citation type="submission" date="2014-02" db="EMBL/GenBank/DDBJ databases">
        <title>The small core and large imbalanced accessory genome model reveals a collaborative survival strategy of Sorangium cellulosum strains in nature.</title>
        <authorList>
            <person name="Han K."/>
            <person name="Peng R."/>
            <person name="Blom J."/>
            <person name="Li Y.-Z."/>
        </authorList>
    </citation>
    <scope>NUCLEOTIDE SEQUENCE [LARGE SCALE GENOMIC DNA]</scope>
    <source>
        <strain evidence="9 10">So0011-07</strain>
    </source>
</reference>
<dbReference type="InterPro" id="IPR036388">
    <property type="entry name" value="WH-like_DNA-bd_sf"/>
</dbReference>
<dbReference type="SUPFAM" id="SSF88946">
    <property type="entry name" value="Sigma2 domain of RNA polymerase sigma factors"/>
    <property type="match status" value="1"/>
</dbReference>
<keyword evidence="5" id="KW-0804">Transcription</keyword>
<evidence type="ECO:0000256" key="4">
    <source>
        <dbReference type="ARBA" id="ARBA00023125"/>
    </source>
</evidence>
<gene>
    <name evidence="9" type="ORF">BE17_28215</name>
</gene>
<dbReference type="NCBIfam" id="TIGR02937">
    <property type="entry name" value="sigma70-ECF"/>
    <property type="match status" value="1"/>
</dbReference>
<dbReference type="InterPro" id="IPR014284">
    <property type="entry name" value="RNA_pol_sigma-70_dom"/>
</dbReference>
<feature type="region of interest" description="Disordered" evidence="6">
    <location>
        <begin position="1"/>
        <end position="38"/>
    </location>
</feature>
<evidence type="ECO:0000256" key="5">
    <source>
        <dbReference type="ARBA" id="ARBA00023163"/>
    </source>
</evidence>
<dbReference type="AlphaFoldDB" id="A0A150RKQ1"/>
<evidence type="ECO:0000256" key="1">
    <source>
        <dbReference type="ARBA" id="ARBA00010641"/>
    </source>
</evidence>
<sequence length="242" mass="26667">MALTAVPTDVPSASTRPETPLAPCGLTPPGAVGSRPASVRRGAASAGPLAEVICRAKEGDRESLDELTRLIRPHVERQLARYPVSDEDRLDLVQSTLLQVVRTIRSFRGDSSFTTWLFRVTANEALMLMRSQRRQRARIVEGLDFEELGLLPTMRSTIGEDDAASAAEREAYVREALCELPEDYRDVVLAHYHEDLGLQEIAQKLAVSESAVRSRLHRARVRLRAILNATAFGREIAEGVAA</sequence>
<name>A0A150RKQ1_SORCE</name>
<dbReference type="Pfam" id="PF08281">
    <property type="entry name" value="Sigma70_r4_2"/>
    <property type="match status" value="1"/>
</dbReference>
<evidence type="ECO:0000256" key="2">
    <source>
        <dbReference type="ARBA" id="ARBA00023015"/>
    </source>
</evidence>
<dbReference type="InterPro" id="IPR039425">
    <property type="entry name" value="RNA_pol_sigma-70-like"/>
</dbReference>
<evidence type="ECO:0000256" key="3">
    <source>
        <dbReference type="ARBA" id="ARBA00023082"/>
    </source>
</evidence>
<evidence type="ECO:0000313" key="10">
    <source>
        <dbReference type="Proteomes" id="UP000075635"/>
    </source>
</evidence>
<dbReference type="Pfam" id="PF04542">
    <property type="entry name" value="Sigma70_r2"/>
    <property type="match status" value="1"/>
</dbReference>
<evidence type="ECO:0000259" key="7">
    <source>
        <dbReference type="Pfam" id="PF04542"/>
    </source>
</evidence>
<dbReference type="CDD" id="cd06171">
    <property type="entry name" value="Sigma70_r4"/>
    <property type="match status" value="1"/>
</dbReference>
<dbReference type="PANTHER" id="PTHR43133">
    <property type="entry name" value="RNA POLYMERASE ECF-TYPE SIGMA FACTO"/>
    <property type="match status" value="1"/>
</dbReference>
<organism evidence="9 10">
    <name type="scientific">Sorangium cellulosum</name>
    <name type="common">Polyangium cellulosum</name>
    <dbReference type="NCBI Taxonomy" id="56"/>
    <lineage>
        <taxon>Bacteria</taxon>
        <taxon>Pseudomonadati</taxon>
        <taxon>Myxococcota</taxon>
        <taxon>Polyangia</taxon>
        <taxon>Polyangiales</taxon>
        <taxon>Polyangiaceae</taxon>
        <taxon>Sorangium</taxon>
    </lineage>
</organism>
<feature type="domain" description="RNA polymerase sigma-70 region 2" evidence="7">
    <location>
        <begin position="72"/>
        <end position="134"/>
    </location>
</feature>
<dbReference type="GO" id="GO:0003677">
    <property type="term" value="F:DNA binding"/>
    <property type="evidence" value="ECO:0007669"/>
    <property type="project" value="UniProtKB-KW"/>
</dbReference>
<comment type="caution">
    <text evidence="9">The sequence shown here is derived from an EMBL/GenBank/DDBJ whole genome shotgun (WGS) entry which is preliminary data.</text>
</comment>
<dbReference type="Proteomes" id="UP000075635">
    <property type="component" value="Unassembled WGS sequence"/>
</dbReference>
<dbReference type="Gene3D" id="1.10.10.10">
    <property type="entry name" value="Winged helix-like DNA-binding domain superfamily/Winged helix DNA-binding domain"/>
    <property type="match status" value="1"/>
</dbReference>
<dbReference type="InterPro" id="IPR013325">
    <property type="entry name" value="RNA_pol_sigma_r2"/>
</dbReference>
<dbReference type="GO" id="GO:0006352">
    <property type="term" value="P:DNA-templated transcription initiation"/>
    <property type="evidence" value="ECO:0007669"/>
    <property type="project" value="InterPro"/>
</dbReference>
<comment type="similarity">
    <text evidence="1">Belongs to the sigma-70 factor family. ECF subfamily.</text>
</comment>
<dbReference type="EMBL" id="JEMB01002549">
    <property type="protein sequence ID" value="KYF80298.1"/>
    <property type="molecule type" value="Genomic_DNA"/>
</dbReference>
<evidence type="ECO:0000256" key="6">
    <source>
        <dbReference type="SAM" id="MobiDB-lite"/>
    </source>
</evidence>
<keyword evidence="3" id="KW-0731">Sigma factor</keyword>
<dbReference type="InterPro" id="IPR013324">
    <property type="entry name" value="RNA_pol_sigma_r3/r4-like"/>
</dbReference>